<dbReference type="SUPFAM" id="SSF51206">
    <property type="entry name" value="cAMP-binding domain-like"/>
    <property type="match status" value="1"/>
</dbReference>
<accession>A0ABS1WQ54</accession>
<reference evidence="6 7" key="1">
    <citation type="journal article" date="2021" name="Int. J. Syst. Evol. Microbiol.">
        <title>Steroidobacter gossypii sp. nov., isolated from soil of cotton cropping field.</title>
        <authorList>
            <person name="Huang R."/>
            <person name="Yang S."/>
            <person name="Zhen C."/>
            <person name="Liu W."/>
        </authorList>
    </citation>
    <scope>NUCLEOTIDE SEQUENCE [LARGE SCALE GENOMIC DNA]</scope>
    <source>
        <strain evidence="6 7">S1-65</strain>
    </source>
</reference>
<dbReference type="CDD" id="cd00038">
    <property type="entry name" value="CAP_ED"/>
    <property type="match status" value="1"/>
</dbReference>
<dbReference type="EMBL" id="JAEVLS010000001">
    <property type="protein sequence ID" value="MBM0103111.1"/>
    <property type="molecule type" value="Genomic_DNA"/>
</dbReference>
<dbReference type="Proteomes" id="UP000661077">
    <property type="component" value="Unassembled WGS sequence"/>
</dbReference>
<evidence type="ECO:0000259" key="4">
    <source>
        <dbReference type="PROSITE" id="PS50042"/>
    </source>
</evidence>
<evidence type="ECO:0000259" key="5">
    <source>
        <dbReference type="PROSITE" id="PS51063"/>
    </source>
</evidence>
<dbReference type="InterPro" id="IPR012318">
    <property type="entry name" value="HTH_CRP"/>
</dbReference>
<evidence type="ECO:0000313" key="6">
    <source>
        <dbReference type="EMBL" id="MBM0103111.1"/>
    </source>
</evidence>
<feature type="domain" description="HTH crp-type" evidence="5">
    <location>
        <begin position="147"/>
        <end position="213"/>
    </location>
</feature>
<dbReference type="InterPro" id="IPR036388">
    <property type="entry name" value="WH-like_DNA-bd_sf"/>
</dbReference>
<evidence type="ECO:0000313" key="7">
    <source>
        <dbReference type="Proteomes" id="UP000661077"/>
    </source>
</evidence>
<dbReference type="Gene3D" id="1.10.10.10">
    <property type="entry name" value="Winged helix-like DNA-binding domain superfamily/Winged helix DNA-binding domain"/>
    <property type="match status" value="1"/>
</dbReference>
<sequence length="249" mass="27304">MASFNQGAGENRLLATLAGPHRRRLLADFDQVELRSGEVICISGERLKHVYFPTDGIISLVTTLRDGSRLEVGSIGHEGMQGSSLILGVNTSAQHATVQRSGTAWRLGAAMFRRHLGNNIALRQMLNCYMYVLMGQLAQATACSHYHQVRARLARRLLMNRDQARGNQFHVTQEFLAHMLGVRRVGVTNAANSLREEGLIDYRRGAVTILDGPALELASCACYRGAKDMYEGALGSLFSTRLRHAGAPA</sequence>
<dbReference type="PROSITE" id="PS50042">
    <property type="entry name" value="CNMP_BINDING_3"/>
    <property type="match status" value="1"/>
</dbReference>
<proteinExistence type="predicted"/>
<keyword evidence="7" id="KW-1185">Reference proteome</keyword>
<dbReference type="SMART" id="SM00100">
    <property type="entry name" value="cNMP"/>
    <property type="match status" value="1"/>
</dbReference>
<dbReference type="InterPro" id="IPR036390">
    <property type="entry name" value="WH_DNA-bd_sf"/>
</dbReference>
<dbReference type="Pfam" id="PF13545">
    <property type="entry name" value="HTH_Crp_2"/>
    <property type="match status" value="1"/>
</dbReference>
<dbReference type="InterPro" id="IPR000595">
    <property type="entry name" value="cNMP-bd_dom"/>
</dbReference>
<feature type="domain" description="Cyclic nucleotide-binding" evidence="4">
    <location>
        <begin position="13"/>
        <end position="124"/>
    </location>
</feature>
<keyword evidence="2" id="KW-0238">DNA-binding</keyword>
<dbReference type="RefSeq" id="WP_203165098.1">
    <property type="nucleotide sequence ID" value="NZ_JAEVLS010000001.1"/>
</dbReference>
<dbReference type="InterPro" id="IPR014710">
    <property type="entry name" value="RmlC-like_jellyroll"/>
</dbReference>
<comment type="caution">
    <text evidence="6">The sequence shown here is derived from an EMBL/GenBank/DDBJ whole genome shotgun (WGS) entry which is preliminary data.</text>
</comment>
<dbReference type="PANTHER" id="PTHR24567:SF74">
    <property type="entry name" value="HTH-TYPE TRANSCRIPTIONAL REGULATOR ARCR"/>
    <property type="match status" value="1"/>
</dbReference>
<gene>
    <name evidence="6" type="ORF">JM946_00055</name>
</gene>
<evidence type="ECO:0000256" key="1">
    <source>
        <dbReference type="ARBA" id="ARBA00023015"/>
    </source>
</evidence>
<dbReference type="PROSITE" id="PS51063">
    <property type="entry name" value="HTH_CRP_2"/>
    <property type="match status" value="1"/>
</dbReference>
<dbReference type="InterPro" id="IPR018490">
    <property type="entry name" value="cNMP-bd_dom_sf"/>
</dbReference>
<dbReference type="Gene3D" id="2.60.120.10">
    <property type="entry name" value="Jelly Rolls"/>
    <property type="match status" value="1"/>
</dbReference>
<keyword evidence="1" id="KW-0805">Transcription regulation</keyword>
<evidence type="ECO:0000256" key="2">
    <source>
        <dbReference type="ARBA" id="ARBA00023125"/>
    </source>
</evidence>
<dbReference type="SUPFAM" id="SSF46785">
    <property type="entry name" value="Winged helix' DNA-binding domain"/>
    <property type="match status" value="1"/>
</dbReference>
<evidence type="ECO:0000256" key="3">
    <source>
        <dbReference type="ARBA" id="ARBA00023163"/>
    </source>
</evidence>
<keyword evidence="3" id="KW-0804">Transcription</keyword>
<organism evidence="6 7">
    <name type="scientific">Steroidobacter gossypii</name>
    <dbReference type="NCBI Taxonomy" id="2805490"/>
    <lineage>
        <taxon>Bacteria</taxon>
        <taxon>Pseudomonadati</taxon>
        <taxon>Pseudomonadota</taxon>
        <taxon>Gammaproteobacteria</taxon>
        <taxon>Steroidobacterales</taxon>
        <taxon>Steroidobacteraceae</taxon>
        <taxon>Steroidobacter</taxon>
    </lineage>
</organism>
<dbReference type="Pfam" id="PF00027">
    <property type="entry name" value="cNMP_binding"/>
    <property type="match status" value="1"/>
</dbReference>
<dbReference type="PANTHER" id="PTHR24567">
    <property type="entry name" value="CRP FAMILY TRANSCRIPTIONAL REGULATORY PROTEIN"/>
    <property type="match status" value="1"/>
</dbReference>
<name>A0ABS1WQ54_9GAMM</name>
<protein>
    <submittedName>
        <fullName evidence="6">Crp/Fnr family transcriptional regulator</fullName>
    </submittedName>
</protein>
<dbReference type="InterPro" id="IPR050397">
    <property type="entry name" value="Env_Response_Regulators"/>
</dbReference>